<reference evidence="5" key="1">
    <citation type="journal article" date="2013" name="Nat. Commun.">
        <title>Whole-genome sequencing of Oryza brachyantha reveals mechanisms underlying Oryza genome evolution.</title>
        <authorList>
            <person name="Chen J."/>
            <person name="Huang Q."/>
            <person name="Gao D."/>
            <person name="Wang J."/>
            <person name="Lang Y."/>
            <person name="Liu T."/>
            <person name="Li B."/>
            <person name="Bai Z."/>
            <person name="Luis Goicoechea J."/>
            <person name="Liang C."/>
            <person name="Chen C."/>
            <person name="Zhang W."/>
            <person name="Sun S."/>
            <person name="Liao Y."/>
            <person name="Zhang X."/>
            <person name="Yang L."/>
            <person name="Song C."/>
            <person name="Wang M."/>
            <person name="Shi J."/>
            <person name="Liu G."/>
            <person name="Liu J."/>
            <person name="Zhou H."/>
            <person name="Zhou W."/>
            <person name="Yu Q."/>
            <person name="An N."/>
            <person name="Chen Y."/>
            <person name="Cai Q."/>
            <person name="Wang B."/>
            <person name="Liu B."/>
            <person name="Min J."/>
            <person name="Huang Y."/>
            <person name="Wu H."/>
            <person name="Li Z."/>
            <person name="Zhang Y."/>
            <person name="Yin Y."/>
            <person name="Song W."/>
            <person name="Jiang J."/>
            <person name="Jackson S.A."/>
            <person name="Wing R.A."/>
            <person name="Wang J."/>
            <person name="Chen M."/>
        </authorList>
    </citation>
    <scope>NUCLEOTIDE SEQUENCE [LARGE SCALE GENOMIC DNA]</scope>
    <source>
        <strain evidence="5">cv. IRGC 101232</strain>
    </source>
</reference>
<evidence type="ECO:0000259" key="4">
    <source>
        <dbReference type="Pfam" id="PF00954"/>
    </source>
</evidence>
<dbReference type="InterPro" id="IPR000858">
    <property type="entry name" value="S_locus_glycoprot_dom"/>
</dbReference>
<organism evidence="5">
    <name type="scientific">Oryza brachyantha</name>
    <name type="common">malo sina</name>
    <dbReference type="NCBI Taxonomy" id="4533"/>
    <lineage>
        <taxon>Eukaryota</taxon>
        <taxon>Viridiplantae</taxon>
        <taxon>Streptophyta</taxon>
        <taxon>Embryophyta</taxon>
        <taxon>Tracheophyta</taxon>
        <taxon>Spermatophyta</taxon>
        <taxon>Magnoliopsida</taxon>
        <taxon>Liliopsida</taxon>
        <taxon>Poales</taxon>
        <taxon>Poaceae</taxon>
        <taxon>BOP clade</taxon>
        <taxon>Oryzoideae</taxon>
        <taxon>Oryzeae</taxon>
        <taxon>Oryzinae</taxon>
        <taxon>Oryza</taxon>
    </lineage>
</organism>
<name>J3LX33_ORYBR</name>
<evidence type="ECO:0000256" key="1">
    <source>
        <dbReference type="ARBA" id="ARBA00022729"/>
    </source>
</evidence>
<evidence type="ECO:0000256" key="2">
    <source>
        <dbReference type="ARBA" id="ARBA00023157"/>
    </source>
</evidence>
<dbReference type="GO" id="GO:0048544">
    <property type="term" value="P:recognition of pollen"/>
    <property type="evidence" value="ECO:0007669"/>
    <property type="project" value="InterPro"/>
</dbReference>
<proteinExistence type="predicted"/>
<evidence type="ECO:0000313" key="5">
    <source>
        <dbReference type="EnsemblPlants" id="OB04G17080.1"/>
    </source>
</evidence>
<dbReference type="eggNOG" id="ENOG502QUMK">
    <property type="taxonomic scope" value="Eukaryota"/>
</dbReference>
<feature type="chain" id="PRO_5003774042" description="S-locus glycoprotein domain-containing protein" evidence="3">
    <location>
        <begin position="24"/>
        <end position="212"/>
    </location>
</feature>
<dbReference type="STRING" id="4533.J3LX33"/>
<dbReference type="HOGENOM" id="CLU_1301367_0_0_1"/>
<sequence>MATLLLLLLTALLSLHAPAGSSATDTISAGQRLGRSDKLITRNGSGEWNGQYFSSVAEMSSRGFFNSTFINNDKEKYFTYTLDDATVVIHRFLDATGQTTMRIWSESSMDWVMVYGQPKTQCDVYATCGPFAICNDNELPYCNCMRGFTVRSPKDWELGDRTGGCLRDTPLDCITNRSTSSTDMFYSMPCVKERSNLGPRLWNGKSFGERLY</sequence>
<evidence type="ECO:0000256" key="3">
    <source>
        <dbReference type="SAM" id="SignalP"/>
    </source>
</evidence>
<dbReference type="PANTHER" id="PTHR32444:SF77">
    <property type="entry name" value="OS05G0163500 PROTEIN"/>
    <property type="match status" value="1"/>
</dbReference>
<keyword evidence="1 3" id="KW-0732">Signal</keyword>
<feature type="signal peptide" evidence="3">
    <location>
        <begin position="1"/>
        <end position="23"/>
    </location>
</feature>
<dbReference type="PANTHER" id="PTHR32444">
    <property type="entry name" value="BULB-TYPE LECTIN DOMAIN-CONTAINING PROTEIN"/>
    <property type="match status" value="1"/>
</dbReference>
<keyword evidence="2" id="KW-1015">Disulfide bond</keyword>
<dbReference type="Pfam" id="PF00954">
    <property type="entry name" value="S_locus_glycop"/>
    <property type="match status" value="1"/>
</dbReference>
<dbReference type="EnsemblPlants" id="OB04G17080.1">
    <property type="protein sequence ID" value="OB04G17080.1"/>
    <property type="gene ID" value="OB04G17080"/>
</dbReference>
<reference evidence="5" key="2">
    <citation type="submission" date="2013-04" db="UniProtKB">
        <authorList>
            <consortium name="EnsemblPlants"/>
        </authorList>
    </citation>
    <scope>IDENTIFICATION</scope>
</reference>
<dbReference type="Proteomes" id="UP000006038">
    <property type="component" value="Chromosome 4"/>
</dbReference>
<protein>
    <recommendedName>
        <fullName evidence="4">S-locus glycoprotein domain-containing protein</fullName>
    </recommendedName>
</protein>
<dbReference type="Gramene" id="OB04G17080.1">
    <property type="protein sequence ID" value="OB04G17080.1"/>
    <property type="gene ID" value="OB04G17080"/>
</dbReference>
<evidence type="ECO:0000313" key="6">
    <source>
        <dbReference type="Proteomes" id="UP000006038"/>
    </source>
</evidence>
<keyword evidence="6" id="KW-1185">Reference proteome</keyword>
<accession>J3LX33</accession>
<dbReference type="OMA" id="MRIWSES"/>
<dbReference type="AlphaFoldDB" id="J3LX33"/>
<feature type="domain" description="S-locus glycoprotein" evidence="4">
    <location>
        <begin position="45"/>
        <end position="150"/>
    </location>
</feature>